<dbReference type="AlphaFoldDB" id="A0A8H6ZUN3"/>
<keyword evidence="3" id="KW-1185">Reference proteome</keyword>
<dbReference type="Proteomes" id="UP000623687">
    <property type="component" value="Unassembled WGS sequence"/>
</dbReference>
<feature type="signal peptide" evidence="1">
    <location>
        <begin position="1"/>
        <end position="18"/>
    </location>
</feature>
<name>A0A8H6ZUN3_PLEOS</name>
<sequence>MIKVLSIVICALAGFAVSQDLPVLTAQRLVNEIISESPFIVTRTVEVVWTQSPSIIVPDTVTTTSYAKSIGF</sequence>
<organism evidence="2 3">
    <name type="scientific">Pleurotus ostreatus</name>
    <name type="common">Oyster mushroom</name>
    <name type="synonym">White-rot fungus</name>
    <dbReference type="NCBI Taxonomy" id="5322"/>
    <lineage>
        <taxon>Eukaryota</taxon>
        <taxon>Fungi</taxon>
        <taxon>Dikarya</taxon>
        <taxon>Basidiomycota</taxon>
        <taxon>Agaricomycotina</taxon>
        <taxon>Agaricomycetes</taxon>
        <taxon>Agaricomycetidae</taxon>
        <taxon>Agaricales</taxon>
        <taxon>Pleurotineae</taxon>
        <taxon>Pleurotaceae</taxon>
        <taxon>Pleurotus</taxon>
    </lineage>
</organism>
<evidence type="ECO:0000256" key="1">
    <source>
        <dbReference type="SAM" id="SignalP"/>
    </source>
</evidence>
<proteinExistence type="predicted"/>
<evidence type="ECO:0000313" key="3">
    <source>
        <dbReference type="Proteomes" id="UP000623687"/>
    </source>
</evidence>
<dbReference type="GeneID" id="59376765"/>
<evidence type="ECO:0000313" key="2">
    <source>
        <dbReference type="EMBL" id="KAF7431226.1"/>
    </source>
</evidence>
<dbReference type="RefSeq" id="XP_036632504.1">
    <property type="nucleotide sequence ID" value="XM_036776485.1"/>
</dbReference>
<gene>
    <name evidence="2" type="ORF">PC9H_006947</name>
</gene>
<dbReference type="EMBL" id="JACETU010000004">
    <property type="protein sequence ID" value="KAF7431226.1"/>
    <property type="molecule type" value="Genomic_DNA"/>
</dbReference>
<protein>
    <submittedName>
        <fullName evidence="2">Uncharacterized protein</fullName>
    </submittedName>
</protein>
<reference evidence="2" key="1">
    <citation type="submission" date="2019-07" db="EMBL/GenBank/DDBJ databases">
        <authorList>
            <person name="Palmer J.M."/>
        </authorList>
    </citation>
    <scope>NUCLEOTIDE SEQUENCE</scope>
    <source>
        <strain evidence="2">PC9</strain>
    </source>
</reference>
<comment type="caution">
    <text evidence="2">The sequence shown here is derived from an EMBL/GenBank/DDBJ whole genome shotgun (WGS) entry which is preliminary data.</text>
</comment>
<feature type="chain" id="PRO_5034503642" evidence="1">
    <location>
        <begin position="19"/>
        <end position="72"/>
    </location>
</feature>
<dbReference type="VEuPathDB" id="FungiDB:PC9H_006947"/>
<accession>A0A8H6ZUN3</accession>
<keyword evidence="1" id="KW-0732">Signal</keyword>
<dbReference type="OrthoDB" id="3025387at2759"/>